<reference evidence="1 2" key="1">
    <citation type="journal article" date="2012" name="Curr. Microbiol.">
        <title>Re-annotation of two hyperthermophilic archaea Pyrococcus abyssi GE5 and Pyrococcus furiosus DSM 3638.</title>
        <authorList>
            <person name="Gao J."/>
            <person name="Wang J."/>
        </authorList>
    </citation>
    <scope>GENOME REANNOTATION</scope>
    <source>
        <strain evidence="2">GE5 / Orsay</strain>
    </source>
</reference>
<protein>
    <submittedName>
        <fullName evidence="1">Uncharacterized protein</fullName>
    </submittedName>
</protein>
<comment type="miscellaneous">
    <text evidence="1">The sequence shown here is derived from an EMBL/GenBank/DDBJ third party annotation (TPA) entry.</text>
</comment>
<name>G8ZJZ9_PYRAB</name>
<evidence type="ECO:0000313" key="2">
    <source>
        <dbReference type="Proteomes" id="UP000009139"/>
    </source>
</evidence>
<gene>
    <name evidence="1" type="ordered locus">PAB1080.2n</name>
</gene>
<dbReference type="Proteomes" id="UP000009139">
    <property type="component" value="Chromosome"/>
</dbReference>
<accession>G8ZJZ9</accession>
<proteinExistence type="predicted"/>
<sequence>MARKFKREDILDFIRELMSKVKLIENPNELAFLVSLQTGCRAIDAYFIATANDGFNSSLERQGDDQKC</sequence>
<organism evidence="1 2">
    <name type="scientific">Pyrococcus abyssi (strain GE5 / Orsay)</name>
    <dbReference type="NCBI Taxonomy" id="272844"/>
    <lineage>
        <taxon>Archaea</taxon>
        <taxon>Methanobacteriati</taxon>
        <taxon>Methanobacteriota</taxon>
        <taxon>Thermococci</taxon>
        <taxon>Thermococcales</taxon>
        <taxon>Thermococcaceae</taxon>
        <taxon>Pyrococcus</taxon>
    </lineage>
</organism>
<evidence type="ECO:0000313" key="1">
    <source>
        <dbReference type="EMBL" id="CCE71106.1"/>
    </source>
</evidence>
<dbReference type="EMBL" id="HE613800">
    <property type="protein sequence ID" value="CCE71106.1"/>
    <property type="molecule type" value="Genomic_DNA"/>
</dbReference>
<dbReference type="AlphaFoldDB" id="G8ZJZ9"/>